<dbReference type="GO" id="GO:0043456">
    <property type="term" value="P:regulation of pentose-phosphate shunt"/>
    <property type="evidence" value="ECO:0007669"/>
    <property type="project" value="TreeGrafter"/>
</dbReference>
<feature type="binding site" evidence="2">
    <location>
        <position position="47"/>
    </location>
    <ligand>
        <name>substrate</name>
    </ligand>
</feature>
<dbReference type="EMBL" id="RAYQ01000022">
    <property type="protein sequence ID" value="RKI89496.1"/>
    <property type="molecule type" value="Genomic_DNA"/>
</dbReference>
<evidence type="ECO:0000313" key="4">
    <source>
        <dbReference type="Proteomes" id="UP000280696"/>
    </source>
</evidence>
<sequence>MCYRIIIITSFREVKPLNQYIYRRIGQKICTGLEGKQISAYCSSLARARQTLQEILRCIRQKDIKITESSCLKEMDLGLLEGMSWTERREKYPEIDLDQKLSSLRAPGGESYHDVKDRCQTFIDEHLAREDDDQNILIVSHGITLRVLTNLLLNRPDEDVNFLNWMENTALTELIREKDFHTCKAVRLNDYSHLGDLKTPGYEIWGLFATHNYLEVKNKRRHASRAGLL</sequence>
<dbReference type="Pfam" id="PF00300">
    <property type="entry name" value="His_Phos_1"/>
    <property type="match status" value="1"/>
</dbReference>
<dbReference type="AlphaFoldDB" id="A0A3A9AQE5"/>
<dbReference type="InterPro" id="IPR029033">
    <property type="entry name" value="His_PPase_superfam"/>
</dbReference>
<dbReference type="GO" id="GO:0005829">
    <property type="term" value="C:cytosol"/>
    <property type="evidence" value="ECO:0007669"/>
    <property type="project" value="TreeGrafter"/>
</dbReference>
<dbReference type="SUPFAM" id="SSF53254">
    <property type="entry name" value="Phosphoglycerate mutase-like"/>
    <property type="match status" value="1"/>
</dbReference>
<evidence type="ECO:0000256" key="1">
    <source>
        <dbReference type="ARBA" id="ARBA00022801"/>
    </source>
</evidence>
<protein>
    <submittedName>
        <fullName evidence="3">Histidine phosphatase family protein</fullName>
    </submittedName>
</protein>
<dbReference type="GO" id="GO:0045820">
    <property type="term" value="P:negative regulation of glycolytic process"/>
    <property type="evidence" value="ECO:0007669"/>
    <property type="project" value="TreeGrafter"/>
</dbReference>
<gene>
    <name evidence="3" type="ORF">D7V94_17980</name>
</gene>
<evidence type="ECO:0000256" key="2">
    <source>
        <dbReference type="PIRSR" id="PIRSR613078-2"/>
    </source>
</evidence>
<reference evidence="3 4" key="1">
    <citation type="submission" date="2018-09" db="EMBL/GenBank/DDBJ databases">
        <title>Murine metabolic-syndrome-specific gut microbial biobank.</title>
        <authorList>
            <person name="Liu C."/>
        </authorList>
    </citation>
    <scope>NUCLEOTIDE SEQUENCE [LARGE SCALE GENOMIC DNA]</scope>
    <source>
        <strain evidence="3 4">0.1xD8-82</strain>
    </source>
</reference>
<dbReference type="OrthoDB" id="9782128at2"/>
<keyword evidence="4" id="KW-1185">Reference proteome</keyword>
<name>A0A3A9AQE5_9FIRM</name>
<dbReference type="GO" id="GO:0004331">
    <property type="term" value="F:fructose-2,6-bisphosphate 2-phosphatase activity"/>
    <property type="evidence" value="ECO:0007669"/>
    <property type="project" value="TreeGrafter"/>
</dbReference>
<dbReference type="Gene3D" id="3.40.50.1240">
    <property type="entry name" value="Phosphoglycerate mutase-like"/>
    <property type="match status" value="1"/>
</dbReference>
<dbReference type="PANTHER" id="PTHR46517">
    <property type="entry name" value="FRUCTOSE-2,6-BISPHOSPHATASE TIGAR"/>
    <property type="match status" value="1"/>
</dbReference>
<accession>A0A3A9AQE5</accession>
<dbReference type="InterPro" id="IPR051695">
    <property type="entry name" value="Phosphoglycerate_Mutase"/>
</dbReference>
<proteinExistence type="predicted"/>
<evidence type="ECO:0000313" key="3">
    <source>
        <dbReference type="EMBL" id="RKI89496.1"/>
    </source>
</evidence>
<dbReference type="InterPro" id="IPR013078">
    <property type="entry name" value="His_Pase_superF_clade-1"/>
</dbReference>
<comment type="caution">
    <text evidence="3">The sequence shown here is derived from an EMBL/GenBank/DDBJ whole genome shotgun (WGS) entry which is preliminary data.</text>
</comment>
<dbReference type="Proteomes" id="UP000280696">
    <property type="component" value="Unassembled WGS sequence"/>
</dbReference>
<organism evidence="3 4">
    <name type="scientific">Parablautia intestinalis</name>
    <dbReference type="NCBI Taxonomy" id="2320100"/>
    <lineage>
        <taxon>Bacteria</taxon>
        <taxon>Bacillati</taxon>
        <taxon>Bacillota</taxon>
        <taxon>Clostridia</taxon>
        <taxon>Lachnospirales</taxon>
        <taxon>Lachnospiraceae</taxon>
        <taxon>Parablautia</taxon>
    </lineage>
</organism>
<dbReference type="CDD" id="cd07067">
    <property type="entry name" value="HP_PGM_like"/>
    <property type="match status" value="1"/>
</dbReference>
<keyword evidence="1" id="KW-0378">Hydrolase</keyword>
<dbReference type="PANTHER" id="PTHR46517:SF1">
    <property type="entry name" value="FRUCTOSE-2,6-BISPHOSPHATASE TIGAR"/>
    <property type="match status" value="1"/>
</dbReference>